<dbReference type="AlphaFoldDB" id="A0AAN8MFT2"/>
<evidence type="ECO:0000256" key="7">
    <source>
        <dbReference type="ARBA" id="ARBA00018400"/>
    </source>
</evidence>
<evidence type="ECO:0000313" key="12">
    <source>
        <dbReference type="EMBL" id="KAK6331003.1"/>
    </source>
</evidence>
<proteinExistence type="inferred from homology"/>
<dbReference type="GO" id="GO:0005737">
    <property type="term" value="C:cytoplasm"/>
    <property type="evidence" value="ECO:0007669"/>
    <property type="project" value="UniProtKB-SubCell"/>
</dbReference>
<comment type="subcellular location">
    <subcellularLocation>
        <location evidence="3">Cytoplasm</location>
    </subcellularLocation>
    <subcellularLocation>
        <location evidence="2">Nucleus</location>
    </subcellularLocation>
</comment>
<evidence type="ECO:0000256" key="1">
    <source>
        <dbReference type="ARBA" id="ARBA00003836"/>
    </source>
</evidence>
<feature type="compositionally biased region" description="Polar residues" evidence="10">
    <location>
        <begin position="1"/>
        <end position="10"/>
    </location>
</feature>
<comment type="subunit">
    <text evidence="5">May form a complex with LTO1.</text>
</comment>
<feature type="compositionally biased region" description="Polar residues" evidence="10">
    <location>
        <begin position="19"/>
        <end position="30"/>
    </location>
</feature>
<dbReference type="Pfam" id="PF09811">
    <property type="entry name" value="Yae1_N"/>
    <property type="match status" value="1"/>
</dbReference>
<dbReference type="Proteomes" id="UP001313282">
    <property type="component" value="Unassembled WGS sequence"/>
</dbReference>
<evidence type="ECO:0000259" key="11">
    <source>
        <dbReference type="Pfam" id="PF09811"/>
    </source>
</evidence>
<evidence type="ECO:0000256" key="8">
    <source>
        <dbReference type="ARBA" id="ARBA00022490"/>
    </source>
</evidence>
<evidence type="ECO:0000256" key="4">
    <source>
        <dbReference type="ARBA" id="ARBA00007096"/>
    </source>
</evidence>
<dbReference type="GO" id="GO:0005634">
    <property type="term" value="C:nucleus"/>
    <property type="evidence" value="ECO:0007669"/>
    <property type="project" value="UniProtKB-SubCell"/>
</dbReference>
<dbReference type="PANTHER" id="PTHR18829">
    <property type="entry name" value="PROTEIN YAE1 HOMOLOG"/>
    <property type="match status" value="1"/>
</dbReference>
<comment type="caution">
    <text evidence="12">The sequence shown here is derived from an EMBL/GenBank/DDBJ whole genome shotgun (WGS) entry which is preliminary data.</text>
</comment>
<reference evidence="12 13" key="1">
    <citation type="submission" date="2019-10" db="EMBL/GenBank/DDBJ databases">
        <authorList>
            <person name="Palmer J.M."/>
        </authorList>
    </citation>
    <scope>NUCLEOTIDE SEQUENCE [LARGE SCALE GENOMIC DNA]</scope>
    <source>
        <strain evidence="12 13">TWF718</strain>
    </source>
</reference>
<keyword evidence="8" id="KW-0963">Cytoplasm</keyword>
<gene>
    <name evidence="12" type="ORF">TWF718_003196</name>
</gene>
<evidence type="ECO:0000256" key="3">
    <source>
        <dbReference type="ARBA" id="ARBA00004496"/>
    </source>
</evidence>
<evidence type="ECO:0000256" key="10">
    <source>
        <dbReference type="SAM" id="MobiDB-lite"/>
    </source>
</evidence>
<keyword evidence="9" id="KW-0539">Nucleus</keyword>
<feature type="domain" description="Essential protein Yae1 N-terminal" evidence="11">
    <location>
        <begin position="39"/>
        <end position="77"/>
    </location>
</feature>
<comment type="similarity">
    <text evidence="4">Belongs to the YAE1 family.</text>
</comment>
<name>A0AAN8MFT2_9PEZI</name>
<evidence type="ECO:0000256" key="5">
    <source>
        <dbReference type="ARBA" id="ARBA00011427"/>
    </source>
</evidence>
<accession>A0AAN8MFT2</accession>
<dbReference type="InterPro" id="IPR038881">
    <property type="entry name" value="Yae1-like"/>
</dbReference>
<protein>
    <recommendedName>
        <fullName evidence="7">Protein YAE1</fullName>
    </recommendedName>
    <alternativeName>
        <fullName evidence="6">Protein yae1</fullName>
    </alternativeName>
</protein>
<dbReference type="InterPro" id="IPR019191">
    <property type="entry name" value="Essential_protein_Yae1_N"/>
</dbReference>
<comment type="function">
    <text evidence="1">The complex LTO1:YAE1 may function as a target specific adapter that probably recruits apo-RPLI1 to the cytosolic iron-sulfur protein assembly (CIA) complex machinery. May be required for biogenesis of the large ribosomal subunit and initiation of translation.</text>
</comment>
<dbReference type="PANTHER" id="PTHR18829:SF0">
    <property type="entry name" value="PROTEIN YAE1 HOMOLOG"/>
    <property type="match status" value="1"/>
</dbReference>
<evidence type="ECO:0000256" key="6">
    <source>
        <dbReference type="ARBA" id="ARBA00017286"/>
    </source>
</evidence>
<evidence type="ECO:0000313" key="13">
    <source>
        <dbReference type="Proteomes" id="UP001313282"/>
    </source>
</evidence>
<dbReference type="EMBL" id="JAVHNR010000011">
    <property type="protein sequence ID" value="KAK6331003.1"/>
    <property type="molecule type" value="Genomic_DNA"/>
</dbReference>
<sequence length="209" mass="23121">MAIHPSSVQNPAYDEDYYDTTTQHPPSTTRLESKHTTEGYRDGITASKQQFIQEGFDEGYILGAALGLKVGELLGVLEGIVGTIYGLLASLDKNADLKTAASAGSSGNSIQQEREALKEQLTRQKKVRETARQELALERVFGRDYFGEDGVWKWTTQEEDGEMTFDDIVLHHPLVVKWGDIVKKQAKELGLDIKDDVEGEDEGDASNDS</sequence>
<organism evidence="12 13">
    <name type="scientific">Orbilia javanica</name>
    <dbReference type="NCBI Taxonomy" id="47235"/>
    <lineage>
        <taxon>Eukaryota</taxon>
        <taxon>Fungi</taxon>
        <taxon>Dikarya</taxon>
        <taxon>Ascomycota</taxon>
        <taxon>Pezizomycotina</taxon>
        <taxon>Orbiliomycetes</taxon>
        <taxon>Orbiliales</taxon>
        <taxon>Orbiliaceae</taxon>
        <taxon>Orbilia</taxon>
    </lineage>
</organism>
<evidence type="ECO:0000256" key="9">
    <source>
        <dbReference type="ARBA" id="ARBA00023242"/>
    </source>
</evidence>
<keyword evidence="13" id="KW-1185">Reference proteome</keyword>
<feature type="region of interest" description="Disordered" evidence="10">
    <location>
        <begin position="1"/>
        <end position="37"/>
    </location>
</feature>
<evidence type="ECO:0000256" key="2">
    <source>
        <dbReference type="ARBA" id="ARBA00004123"/>
    </source>
</evidence>